<dbReference type="STRING" id="640635.SAMN04489806_0510"/>
<accession>A0A1H4J619</accession>
<name>A0A1H4J619_9MICO</name>
<reference evidence="1 2" key="1">
    <citation type="submission" date="2016-10" db="EMBL/GenBank/DDBJ databases">
        <authorList>
            <person name="de Groot N.N."/>
        </authorList>
    </citation>
    <scope>NUCLEOTIDE SEQUENCE [LARGE SCALE GENOMIC DNA]</scope>
    <source>
        <strain evidence="1 2">DSM 21799</strain>
    </source>
</reference>
<dbReference type="EMBL" id="FNRY01000001">
    <property type="protein sequence ID" value="SEB41657.1"/>
    <property type="molecule type" value="Genomic_DNA"/>
</dbReference>
<dbReference type="OrthoDB" id="9805272at2"/>
<protein>
    <recommendedName>
        <fullName evidence="3">Dihydrodipicolinate synthase/N-acetylneuraminate lyase</fullName>
    </recommendedName>
</protein>
<dbReference type="AlphaFoldDB" id="A0A1H4J619"/>
<keyword evidence="2" id="KW-1185">Reference proteome</keyword>
<dbReference type="Proteomes" id="UP000199183">
    <property type="component" value="Unassembled WGS sequence"/>
</dbReference>
<dbReference type="InterPro" id="IPR009334">
    <property type="entry name" value="DUF993"/>
</dbReference>
<dbReference type="RefSeq" id="WP_091179512.1">
    <property type="nucleotide sequence ID" value="NZ_FNRY01000001.1"/>
</dbReference>
<dbReference type="SUPFAM" id="SSF51569">
    <property type="entry name" value="Aldolase"/>
    <property type="match status" value="1"/>
</dbReference>
<evidence type="ECO:0008006" key="3">
    <source>
        <dbReference type="Google" id="ProtNLM"/>
    </source>
</evidence>
<proteinExistence type="predicted"/>
<gene>
    <name evidence="1" type="ORF">SAMN04489806_0510</name>
</gene>
<evidence type="ECO:0000313" key="2">
    <source>
        <dbReference type="Proteomes" id="UP000199183"/>
    </source>
</evidence>
<sequence length="386" mass="40954">MTDLTLLAADGAVSTVALEPAPEHRKPAGPLRSRVAYAAAHVIPKPFGDNTPGQPADIDWDATLAFRHHVWSWGLGVADAMDTAQRNMGLDAAATRELIARSAAEARSAGGAVVVGVNTDHVDDATLSLDQVIDAYKEQLHFTEDAGAGVVLMASRHLARVATSAADYERVYGEVLAAASTPVILHWLGEAFDPELRGYFGAADWPAASDTLLRIIENSAGRVTGVKMSLLKAESEIAVRRRLPASARMFTGDDFNYVGLIEGDDEGYSDALLGAFAALAPSASAAIQALDAGETARYERILGPTEELSRQIFTAPTFYYKTGVAFLSWLNGHQQAFSMIGGMHSARSLPSLSEIVRLANASGALERPELAAARWNGLLAQNGITA</sequence>
<dbReference type="Gene3D" id="3.20.20.70">
    <property type="entry name" value="Aldolase class I"/>
    <property type="match status" value="1"/>
</dbReference>
<dbReference type="InterPro" id="IPR013785">
    <property type="entry name" value="Aldolase_TIM"/>
</dbReference>
<evidence type="ECO:0000313" key="1">
    <source>
        <dbReference type="EMBL" id="SEB41657.1"/>
    </source>
</evidence>
<organism evidence="1 2">
    <name type="scientific">Paramicrobacterium humi</name>
    <dbReference type="NCBI Taxonomy" id="640635"/>
    <lineage>
        <taxon>Bacteria</taxon>
        <taxon>Bacillati</taxon>
        <taxon>Actinomycetota</taxon>
        <taxon>Actinomycetes</taxon>
        <taxon>Micrococcales</taxon>
        <taxon>Microbacteriaceae</taxon>
        <taxon>Paramicrobacterium</taxon>
    </lineage>
</organism>
<dbReference type="Pfam" id="PF06187">
    <property type="entry name" value="DUF993"/>
    <property type="match status" value="1"/>
</dbReference>